<dbReference type="Pfam" id="PF00717">
    <property type="entry name" value="Peptidase_S24"/>
    <property type="match status" value="1"/>
</dbReference>
<dbReference type="InterPro" id="IPR015927">
    <property type="entry name" value="Peptidase_S24_S26A/B/C"/>
</dbReference>
<name>A0A272EWJ5_9RHOO</name>
<feature type="domain" description="Peptidase S24/S26A/S26B/S26C" evidence="9">
    <location>
        <begin position="80"/>
        <end position="177"/>
    </location>
</feature>
<dbReference type="PANTHER" id="PTHR33516:SF2">
    <property type="entry name" value="LEXA REPRESSOR-RELATED"/>
    <property type="match status" value="1"/>
</dbReference>
<comment type="similarity">
    <text evidence="1 7">Belongs to the peptidase S24 family.</text>
</comment>
<keyword evidence="3 7" id="KW-0378">Hydrolase</keyword>
<evidence type="ECO:0000259" key="9">
    <source>
        <dbReference type="Pfam" id="PF00717"/>
    </source>
</evidence>
<keyword evidence="13" id="KW-1185">Reference proteome</keyword>
<dbReference type="AlphaFoldDB" id="A0A272EWJ5"/>
<dbReference type="GO" id="GO:0009432">
    <property type="term" value="P:SOS response"/>
    <property type="evidence" value="ECO:0007669"/>
    <property type="project" value="UniProtKB-KW"/>
</dbReference>
<dbReference type="InterPro" id="IPR006197">
    <property type="entry name" value="Peptidase_S24_LexA"/>
</dbReference>
<dbReference type="InterPro" id="IPR039418">
    <property type="entry name" value="LexA-like"/>
</dbReference>
<keyword evidence="2" id="KW-0227">DNA damage</keyword>
<accession>A0A272EWJ5</accession>
<keyword evidence="5" id="KW-0234">DNA repair</keyword>
<feature type="region of interest" description="Disordered" evidence="8">
    <location>
        <begin position="58"/>
        <end position="79"/>
    </location>
</feature>
<keyword evidence="4 7" id="KW-0068">Autocatalytic cleavage</keyword>
<evidence type="ECO:0000256" key="4">
    <source>
        <dbReference type="ARBA" id="ARBA00022813"/>
    </source>
</evidence>
<evidence type="ECO:0000256" key="6">
    <source>
        <dbReference type="ARBA" id="ARBA00023236"/>
    </source>
</evidence>
<evidence type="ECO:0000256" key="7">
    <source>
        <dbReference type="RuleBase" id="RU003991"/>
    </source>
</evidence>
<keyword evidence="6" id="KW-0742">SOS response</keyword>
<dbReference type="PANTHER" id="PTHR33516">
    <property type="entry name" value="LEXA REPRESSOR"/>
    <property type="match status" value="1"/>
</dbReference>
<evidence type="ECO:0000313" key="13">
    <source>
        <dbReference type="Proteomes" id="UP000623509"/>
    </source>
</evidence>
<protein>
    <submittedName>
        <fullName evidence="11">Error-prone repair protein UmuD</fullName>
    </submittedName>
</protein>
<evidence type="ECO:0000313" key="11">
    <source>
        <dbReference type="EMBL" id="PAS94475.1"/>
    </source>
</evidence>
<dbReference type="GO" id="GO:0003677">
    <property type="term" value="F:DNA binding"/>
    <property type="evidence" value="ECO:0007669"/>
    <property type="project" value="InterPro"/>
</dbReference>
<dbReference type="Proteomes" id="UP000216107">
    <property type="component" value="Unassembled WGS sequence"/>
</dbReference>
<reference evidence="10 13" key="1">
    <citation type="submission" date="2016-08" db="EMBL/GenBank/DDBJ databases">
        <title>Candidatus Dactylopiibacterium carminicum genome sequence.</title>
        <authorList>
            <person name="Ramirez-Puebla S.T."/>
            <person name="Ormeno-Orrillo E."/>
            <person name="Vera-Ponce De Leon A."/>
            <person name="Luis L."/>
            <person name="Sanchez-Flores A."/>
            <person name="Monica R."/>
            <person name="Martinez-Romero E."/>
        </authorList>
    </citation>
    <scope>NUCLEOTIDE SEQUENCE [LARGE SCALE GENOMIC DNA]</scope>
    <source>
        <strain evidence="10">END1</strain>
    </source>
</reference>
<dbReference type="CDD" id="cd06529">
    <property type="entry name" value="S24_LexA-like"/>
    <property type="match status" value="1"/>
</dbReference>
<reference evidence="11 12" key="2">
    <citation type="submission" date="2017-07" db="EMBL/GenBank/DDBJ databases">
        <title>Candidatus Dactylopiibacterium carminicum, a nitrogen-fixing symbiont of the cochineal insect Dactylopius coccus and Dactylopius opuntiae (Hemiptera: Coccoidea: Dactylopiidae).</title>
        <authorList>
            <person name="Vera A."/>
        </authorList>
    </citation>
    <scope>NUCLEOTIDE SEQUENCE [LARGE SCALE GENOMIC DNA]</scope>
    <source>
        <strain evidence="11 12">NFDCM</strain>
    </source>
</reference>
<organism evidence="11 12">
    <name type="scientific">Candidatus Dactylopiibacterium carminicum</name>
    <dbReference type="NCBI Taxonomy" id="857335"/>
    <lineage>
        <taxon>Bacteria</taxon>
        <taxon>Pseudomonadati</taxon>
        <taxon>Pseudomonadota</taxon>
        <taxon>Betaproteobacteria</taxon>
        <taxon>Rhodocyclales</taxon>
        <taxon>Rhodocyclaceae</taxon>
        <taxon>Candidatus Dactylopiibacterium</taxon>
    </lineage>
</organism>
<proteinExistence type="inferred from homology"/>
<dbReference type="GO" id="GO:0016787">
    <property type="term" value="F:hydrolase activity"/>
    <property type="evidence" value="ECO:0007669"/>
    <property type="project" value="UniProtKB-KW"/>
</dbReference>
<dbReference type="Proteomes" id="UP000623509">
    <property type="component" value="Unassembled WGS sequence"/>
</dbReference>
<dbReference type="SUPFAM" id="SSF51306">
    <property type="entry name" value="LexA/Signal peptidase"/>
    <property type="match status" value="1"/>
</dbReference>
<dbReference type="EMBL" id="MDUX01000011">
    <property type="protein sequence ID" value="KAF7599944.1"/>
    <property type="molecule type" value="Genomic_DNA"/>
</dbReference>
<evidence type="ECO:0000256" key="1">
    <source>
        <dbReference type="ARBA" id="ARBA00007484"/>
    </source>
</evidence>
<dbReference type="GO" id="GO:0006355">
    <property type="term" value="P:regulation of DNA-templated transcription"/>
    <property type="evidence" value="ECO:0007669"/>
    <property type="project" value="InterPro"/>
</dbReference>
<comment type="caution">
    <text evidence="11">The sequence shown here is derived from an EMBL/GenBank/DDBJ whole genome shotgun (WGS) entry which is preliminary data.</text>
</comment>
<evidence type="ECO:0000256" key="8">
    <source>
        <dbReference type="SAM" id="MobiDB-lite"/>
    </source>
</evidence>
<dbReference type="EMBL" id="NMRN01000007">
    <property type="protein sequence ID" value="PAS94475.1"/>
    <property type="molecule type" value="Genomic_DNA"/>
</dbReference>
<dbReference type="Gene3D" id="2.10.109.10">
    <property type="entry name" value="Umud Fragment, subunit A"/>
    <property type="match status" value="1"/>
</dbReference>
<dbReference type="GO" id="GO:0006281">
    <property type="term" value="P:DNA repair"/>
    <property type="evidence" value="ECO:0007669"/>
    <property type="project" value="UniProtKB-KW"/>
</dbReference>
<dbReference type="InterPro" id="IPR050077">
    <property type="entry name" value="LexA_repressor"/>
</dbReference>
<evidence type="ECO:0000256" key="2">
    <source>
        <dbReference type="ARBA" id="ARBA00022763"/>
    </source>
</evidence>
<sequence length="186" mass="20368">MLDSVSSGSDTVFIYSIRAVAMDVQLALPFVSLVGASPLTPPEACAEVKRPRRATRQALPPPLASSGQETPPQAGPDDEARRLDVHDYLVRNDAATFFFQVRGDAMAAAEIFDGDILVVDKGLQPQHGHLVLAYVNGERLVRRLHHRGRKTALQTDNPEDAELVPEDGSELVIWGVVTGKFRRFQT</sequence>
<evidence type="ECO:0000256" key="3">
    <source>
        <dbReference type="ARBA" id="ARBA00022801"/>
    </source>
</evidence>
<gene>
    <name evidence="10" type="ORF">BGI27_04965</name>
    <name evidence="11" type="ORF">CGU29_03975</name>
</gene>
<dbReference type="PRINTS" id="PR00726">
    <property type="entry name" value="LEXASERPTASE"/>
</dbReference>
<evidence type="ECO:0000313" key="10">
    <source>
        <dbReference type="EMBL" id="KAF7599944.1"/>
    </source>
</evidence>
<dbReference type="InterPro" id="IPR036286">
    <property type="entry name" value="LexA/Signal_pep-like_sf"/>
</dbReference>
<evidence type="ECO:0000313" key="12">
    <source>
        <dbReference type="Proteomes" id="UP000216107"/>
    </source>
</evidence>
<evidence type="ECO:0000256" key="5">
    <source>
        <dbReference type="ARBA" id="ARBA00023204"/>
    </source>
</evidence>